<dbReference type="Proteomes" id="UP000019753">
    <property type="component" value="Unassembled WGS sequence"/>
</dbReference>
<reference evidence="5 6" key="1">
    <citation type="submission" date="2014-01" db="EMBL/GenBank/DDBJ databases">
        <title>Actinotalea ferrariae CF5-4.</title>
        <authorList>
            <person name="Chen F."/>
            <person name="Li Y."/>
            <person name="Wang G."/>
        </authorList>
    </citation>
    <scope>NUCLEOTIDE SEQUENCE [LARGE SCALE GENOMIC DNA]</scope>
    <source>
        <strain evidence="5 6">CF5-4</strain>
    </source>
</reference>
<gene>
    <name evidence="5" type="ORF">N866_06980</name>
</gene>
<feature type="signal peptide" evidence="3">
    <location>
        <begin position="1"/>
        <end position="17"/>
    </location>
</feature>
<feature type="compositionally biased region" description="Low complexity" evidence="2">
    <location>
        <begin position="38"/>
        <end position="48"/>
    </location>
</feature>
<dbReference type="PANTHER" id="PTHR33393">
    <property type="entry name" value="POLYGLUTAMINE SYNTHESIS ACCESSORY PROTEIN RV0574C-RELATED"/>
    <property type="match status" value="1"/>
</dbReference>
<dbReference type="SMART" id="SM00854">
    <property type="entry name" value="PGA_cap"/>
    <property type="match status" value="1"/>
</dbReference>
<keyword evidence="6" id="KW-1185">Reference proteome</keyword>
<feature type="region of interest" description="Disordered" evidence="2">
    <location>
        <begin position="36"/>
        <end position="96"/>
    </location>
</feature>
<proteinExistence type="inferred from homology"/>
<feature type="domain" description="Capsule synthesis protein CapA" evidence="4">
    <location>
        <begin position="104"/>
        <end position="356"/>
    </location>
</feature>
<name>A0A021VU45_9CELL</name>
<evidence type="ECO:0000313" key="5">
    <source>
        <dbReference type="EMBL" id="EYR62592.1"/>
    </source>
</evidence>
<accession>A0A021VU45</accession>
<dbReference type="InterPro" id="IPR029052">
    <property type="entry name" value="Metallo-depent_PP-like"/>
</dbReference>
<comment type="similarity">
    <text evidence="1">Belongs to the CapA family.</text>
</comment>
<evidence type="ECO:0000256" key="3">
    <source>
        <dbReference type="SAM" id="SignalP"/>
    </source>
</evidence>
<feature type="region of interest" description="Disordered" evidence="2">
    <location>
        <begin position="436"/>
        <end position="458"/>
    </location>
</feature>
<dbReference type="Gene3D" id="3.60.21.10">
    <property type="match status" value="1"/>
</dbReference>
<feature type="compositionally biased region" description="Low complexity" evidence="2">
    <location>
        <begin position="73"/>
        <end position="86"/>
    </location>
</feature>
<keyword evidence="3" id="KW-0732">Signal</keyword>
<comment type="caution">
    <text evidence="5">The sequence shown here is derived from an EMBL/GenBank/DDBJ whole genome shotgun (WGS) entry which is preliminary data.</text>
</comment>
<dbReference type="InterPro" id="IPR052169">
    <property type="entry name" value="CW_Biosynth-Accessory"/>
</dbReference>
<dbReference type="EMBL" id="AXCW01000208">
    <property type="protein sequence ID" value="EYR62592.1"/>
    <property type="molecule type" value="Genomic_DNA"/>
</dbReference>
<dbReference type="CDD" id="cd07381">
    <property type="entry name" value="MPP_CapA"/>
    <property type="match status" value="1"/>
</dbReference>
<dbReference type="InterPro" id="IPR019079">
    <property type="entry name" value="Capsule_synth_CapA"/>
</dbReference>
<feature type="chain" id="PRO_5039696155" evidence="3">
    <location>
        <begin position="18"/>
        <end position="458"/>
    </location>
</feature>
<evidence type="ECO:0000256" key="1">
    <source>
        <dbReference type="ARBA" id="ARBA00005662"/>
    </source>
</evidence>
<organism evidence="5 6">
    <name type="scientific">Actinotalea ferrariae CF5-4</name>
    <dbReference type="NCBI Taxonomy" id="948458"/>
    <lineage>
        <taxon>Bacteria</taxon>
        <taxon>Bacillati</taxon>
        <taxon>Actinomycetota</taxon>
        <taxon>Actinomycetes</taxon>
        <taxon>Micrococcales</taxon>
        <taxon>Cellulomonadaceae</taxon>
        <taxon>Actinotalea</taxon>
    </lineage>
</organism>
<dbReference type="PANTHER" id="PTHR33393:SF13">
    <property type="entry name" value="PGA BIOSYNTHESIS PROTEIN CAPA"/>
    <property type="match status" value="1"/>
</dbReference>
<evidence type="ECO:0000313" key="6">
    <source>
        <dbReference type="Proteomes" id="UP000019753"/>
    </source>
</evidence>
<evidence type="ECO:0000259" key="4">
    <source>
        <dbReference type="SMART" id="SM00854"/>
    </source>
</evidence>
<dbReference type="SUPFAM" id="SSF56300">
    <property type="entry name" value="Metallo-dependent phosphatases"/>
    <property type="match status" value="1"/>
</dbReference>
<evidence type="ECO:0000256" key="2">
    <source>
        <dbReference type="SAM" id="MobiDB-lite"/>
    </source>
</evidence>
<sequence length="458" mass="46437">MLALALVLGALGATTLAGVDLLPERTAVPVAPTVRAQAAADGDAAGPADPAPAEEPAPDEGAGPGGPRDDGTAPEAAPDEPATGEPTAPPDERREGADAGVPLTLVAAGDVLLHTPVLASARTGEGYDFTPLLAPLRPWVAGADLALCHLEVPVAPEGTAPSGFPLFGAPAQIARDLRANGWDGCSTASNHSLDRGLDGVVRTLDALDEAGLGHVGTARTAEEAAAPQVYALERSGRTVRVAHLAATYGTNGVPVPASAPWAVQRIDVGRLVEQARLARESGADLVLASVHCCTEYVSEPTAEQVRIAEALGASAVVDLLIGHHAHVPQPLRRVPGGPGGDGMWVAYGLGNMISNQDAACCTARTDSGLVLTATATVPPTGPVRVTGAEWTALTVERTGGHRVHPLPSTRLDRPAGVLGAPEGAVRHARVCEVMGSDAPERVTPATASGPAPRVLPRP</sequence>
<dbReference type="AlphaFoldDB" id="A0A021VU45"/>
<dbReference type="Pfam" id="PF09587">
    <property type="entry name" value="PGA_cap"/>
    <property type="match status" value="1"/>
</dbReference>
<protein>
    <submittedName>
        <fullName evidence="5">Capsule biosynthesis protein</fullName>
    </submittedName>
</protein>